<name>A0A4Y3KLM8_9CELL</name>
<protein>
    <recommendedName>
        <fullName evidence="3">DUF1269 domain-containing family protein</fullName>
    </recommendedName>
</protein>
<dbReference type="EMBL" id="BJLQ01000032">
    <property type="protein sequence ID" value="GEA85329.1"/>
    <property type="molecule type" value="Genomic_DNA"/>
</dbReference>
<gene>
    <name evidence="1" type="ORF">CGE01nite_25800</name>
</gene>
<dbReference type="InterPro" id="IPR046288">
    <property type="entry name" value="DUF6325"/>
</dbReference>
<evidence type="ECO:0000313" key="2">
    <source>
        <dbReference type="Proteomes" id="UP000320461"/>
    </source>
</evidence>
<evidence type="ECO:0000313" key="1">
    <source>
        <dbReference type="EMBL" id="GEA85329.1"/>
    </source>
</evidence>
<evidence type="ECO:0008006" key="3">
    <source>
        <dbReference type="Google" id="ProtNLM"/>
    </source>
</evidence>
<keyword evidence="2" id="KW-1185">Reference proteome</keyword>
<dbReference type="RefSeq" id="WP_229747300.1">
    <property type="nucleotide sequence ID" value="NZ_BJLQ01000032.1"/>
</dbReference>
<dbReference type="Proteomes" id="UP000320461">
    <property type="component" value="Unassembled WGS sequence"/>
</dbReference>
<comment type="caution">
    <text evidence="1">The sequence shown here is derived from an EMBL/GenBank/DDBJ whole genome shotgun (WGS) entry which is preliminary data.</text>
</comment>
<accession>A0A4Y3KLM8</accession>
<organism evidence="1 2">
    <name type="scientific">Cellulomonas gelida</name>
    <dbReference type="NCBI Taxonomy" id="1712"/>
    <lineage>
        <taxon>Bacteria</taxon>
        <taxon>Bacillati</taxon>
        <taxon>Actinomycetota</taxon>
        <taxon>Actinomycetes</taxon>
        <taxon>Micrococcales</taxon>
        <taxon>Cellulomonadaceae</taxon>
        <taxon>Cellulomonas</taxon>
    </lineage>
</organism>
<reference evidence="1 2" key="1">
    <citation type="submission" date="2019-06" db="EMBL/GenBank/DDBJ databases">
        <title>Whole genome shotgun sequence of Cellulomonas gelida NBRC 3748.</title>
        <authorList>
            <person name="Hosoyama A."/>
            <person name="Uohara A."/>
            <person name="Ohji S."/>
            <person name="Ichikawa N."/>
        </authorList>
    </citation>
    <scope>NUCLEOTIDE SEQUENCE [LARGE SCALE GENOMIC DNA]</scope>
    <source>
        <strain evidence="1 2">NBRC 3748</strain>
    </source>
</reference>
<proteinExistence type="predicted"/>
<dbReference type="Pfam" id="PF19850">
    <property type="entry name" value="DUF6325"/>
    <property type="match status" value="1"/>
</dbReference>
<dbReference type="AlphaFoldDB" id="A0A4Y3KLM8"/>
<sequence>MRSRIIELTIEGPVKHAQLDALEESGVRRAAAHTVLVAEIRDTAALFGVLQRLGSLGLDVRGLRTLDTHDPPEVEIVIRGALGPLMERMLGAERTATRASSHTYLLEDAELADLLARVESAVRAADHTTPDAWLPLTRTDGTGTAPVREEEEMDVDLQEMGPVDYLVVEFPQDRLDGTAFPLLVDLVERGIIRVLDLAFVRKGHDGVVSGVEITDLDVTGDFDLTIFEGASSSLVGQDDLDEVGVALTPGSAAGVLVYENAWAAPFATALRKGGAQVVAGGRIPIPAILAALDAVETA</sequence>